<evidence type="ECO:0008006" key="3">
    <source>
        <dbReference type="Google" id="ProtNLM"/>
    </source>
</evidence>
<dbReference type="Pfam" id="PF14234">
    <property type="entry name" value="DUF4336"/>
    <property type="match status" value="1"/>
</dbReference>
<dbReference type="EMBL" id="KB822719">
    <property type="protein sequence ID" value="ETN42264.1"/>
    <property type="molecule type" value="Genomic_DNA"/>
</dbReference>
<dbReference type="GeneID" id="19971544"/>
<dbReference type="VEuPathDB" id="FungiDB:HMPREF1541_04205"/>
<dbReference type="PANTHER" id="PTHR33835">
    <property type="entry name" value="YALI0C07656P"/>
    <property type="match status" value="1"/>
</dbReference>
<dbReference type="STRING" id="1220924.W2S2S1"/>
<proteinExistence type="predicted"/>
<name>W2S2S1_CYPE1</name>
<dbReference type="eggNOG" id="ENOG502S1EZ">
    <property type="taxonomic scope" value="Eukaryota"/>
</dbReference>
<dbReference type="HOGENOM" id="CLU_056292_1_0_1"/>
<keyword evidence="2" id="KW-1185">Reference proteome</keyword>
<evidence type="ECO:0000313" key="2">
    <source>
        <dbReference type="Proteomes" id="UP000030752"/>
    </source>
</evidence>
<dbReference type="InterPro" id="IPR025638">
    <property type="entry name" value="DUF4336"/>
</dbReference>
<gene>
    <name evidence="1" type="ORF">HMPREF1541_04205</name>
</gene>
<dbReference type="RefSeq" id="XP_008716773.1">
    <property type="nucleotide sequence ID" value="XM_008718551.1"/>
</dbReference>
<dbReference type="AlphaFoldDB" id="W2S2S1"/>
<dbReference type="Proteomes" id="UP000030752">
    <property type="component" value="Unassembled WGS sequence"/>
</dbReference>
<reference evidence="1 2" key="1">
    <citation type="submission" date="2013-03" db="EMBL/GenBank/DDBJ databases">
        <title>The Genome Sequence of Phialophora europaea CBS 101466.</title>
        <authorList>
            <consortium name="The Broad Institute Genomics Platform"/>
            <person name="Cuomo C."/>
            <person name="de Hoog S."/>
            <person name="Gorbushina A."/>
            <person name="Walker B."/>
            <person name="Young S.K."/>
            <person name="Zeng Q."/>
            <person name="Gargeya S."/>
            <person name="Fitzgerald M."/>
            <person name="Haas B."/>
            <person name="Abouelleil A."/>
            <person name="Allen A.W."/>
            <person name="Alvarado L."/>
            <person name="Arachchi H.M."/>
            <person name="Berlin A.M."/>
            <person name="Chapman S.B."/>
            <person name="Gainer-Dewar J."/>
            <person name="Goldberg J."/>
            <person name="Griggs A."/>
            <person name="Gujja S."/>
            <person name="Hansen M."/>
            <person name="Howarth C."/>
            <person name="Imamovic A."/>
            <person name="Ireland A."/>
            <person name="Larimer J."/>
            <person name="McCowan C."/>
            <person name="Murphy C."/>
            <person name="Pearson M."/>
            <person name="Poon T.W."/>
            <person name="Priest M."/>
            <person name="Roberts A."/>
            <person name="Saif S."/>
            <person name="Shea T."/>
            <person name="Sisk P."/>
            <person name="Sykes S."/>
            <person name="Wortman J."/>
            <person name="Nusbaum C."/>
            <person name="Birren B."/>
        </authorList>
    </citation>
    <scope>NUCLEOTIDE SEQUENCE [LARGE SCALE GENOMIC DNA]</scope>
    <source>
        <strain evidence="1 2">CBS 101466</strain>
    </source>
</reference>
<protein>
    <recommendedName>
        <fullName evidence="3">Metallo-beta-lactamase domain-containing protein</fullName>
    </recommendedName>
</protein>
<dbReference type="PANTHER" id="PTHR33835:SF1">
    <property type="entry name" value="METALLO-BETA-LACTAMASE DOMAIN-CONTAINING PROTEIN"/>
    <property type="match status" value="1"/>
</dbReference>
<sequence length="275" mass="30291">MSVSNSAKSLIPSDPSKVMVIRDVHHTITTFSTPFLRFGRIKIGGRGTLVKLQSGSLAIFSPVALTDEVKSTIASKGGAVRYIVAPDIEHHIFVTPWAHAYPDAEVIGVEGLPEKREGDAATKGVKFHHVFSASNKRDLKVSPEFDSEFEVEYFHSHQNKELAVLHKPSRTLIEADLLFNLPATEQFSKSGTAATSGILTKLFGGIMNTRGNMAWQKRATWYGPGSSDRAAFGESARRVSGWDFDRIVPCHGDVIETGGKAKWDTLFSWFMEVKK</sequence>
<dbReference type="InParanoid" id="W2S2S1"/>
<evidence type="ECO:0000313" key="1">
    <source>
        <dbReference type="EMBL" id="ETN42264.1"/>
    </source>
</evidence>
<dbReference type="OrthoDB" id="421671at2759"/>
<dbReference type="SUPFAM" id="SSF56281">
    <property type="entry name" value="Metallo-hydrolase/oxidoreductase"/>
    <property type="match status" value="1"/>
</dbReference>
<organism evidence="1 2">
    <name type="scientific">Cyphellophora europaea (strain CBS 101466)</name>
    <name type="common">Phialophora europaea</name>
    <dbReference type="NCBI Taxonomy" id="1220924"/>
    <lineage>
        <taxon>Eukaryota</taxon>
        <taxon>Fungi</taxon>
        <taxon>Dikarya</taxon>
        <taxon>Ascomycota</taxon>
        <taxon>Pezizomycotina</taxon>
        <taxon>Eurotiomycetes</taxon>
        <taxon>Chaetothyriomycetidae</taxon>
        <taxon>Chaetothyriales</taxon>
        <taxon>Cyphellophoraceae</taxon>
        <taxon>Cyphellophora</taxon>
    </lineage>
</organism>
<dbReference type="InterPro" id="IPR036866">
    <property type="entry name" value="RibonucZ/Hydroxyglut_hydro"/>
</dbReference>
<accession>W2S2S1</accession>